<evidence type="ECO:0000256" key="3">
    <source>
        <dbReference type="PIRSR" id="PIRSR000137-2"/>
    </source>
</evidence>
<dbReference type="Pfam" id="PF00732">
    <property type="entry name" value="GMC_oxred_N"/>
    <property type="match status" value="1"/>
</dbReference>
<protein>
    <submittedName>
        <fullName evidence="6">GMC oxidoreductase</fullName>
    </submittedName>
</protein>
<keyword evidence="4" id="KW-0732">Signal</keyword>
<feature type="domain" description="Glucose-methanol-choline oxidoreductase N-terminal" evidence="5">
    <location>
        <begin position="315"/>
        <end position="329"/>
    </location>
</feature>
<reference evidence="6" key="2">
    <citation type="submission" date="2023-05" db="EMBL/GenBank/DDBJ databases">
        <authorList>
            <consortium name="Lawrence Berkeley National Laboratory"/>
            <person name="Steindorff A."/>
            <person name="Hensen N."/>
            <person name="Bonometti L."/>
            <person name="Westerberg I."/>
            <person name="Brannstrom I.O."/>
            <person name="Guillou S."/>
            <person name="Cros-Aarteil S."/>
            <person name="Calhoun S."/>
            <person name="Haridas S."/>
            <person name="Kuo A."/>
            <person name="Mondo S."/>
            <person name="Pangilinan J."/>
            <person name="Riley R."/>
            <person name="Labutti K."/>
            <person name="Andreopoulos B."/>
            <person name="Lipzen A."/>
            <person name="Chen C."/>
            <person name="Yanf M."/>
            <person name="Daum C."/>
            <person name="Ng V."/>
            <person name="Clum A."/>
            <person name="Ohm R."/>
            <person name="Martin F."/>
            <person name="Silar P."/>
            <person name="Natvig D."/>
            <person name="Lalanne C."/>
            <person name="Gautier V."/>
            <person name="Ament-Velasquez S.L."/>
            <person name="Kruys A."/>
            <person name="Hutchinson M.I."/>
            <person name="Powell A.J."/>
            <person name="Barry K."/>
            <person name="Miller A.N."/>
            <person name="Grigoriev I.V."/>
            <person name="Debuchy R."/>
            <person name="Gladieux P."/>
            <person name="Thoren M.H."/>
            <person name="Johannesson H."/>
        </authorList>
    </citation>
    <scope>NUCLEOTIDE SEQUENCE</scope>
    <source>
        <strain evidence="6">PSN293</strain>
    </source>
</reference>
<organism evidence="6 7">
    <name type="scientific">Rhypophila decipiens</name>
    <dbReference type="NCBI Taxonomy" id="261697"/>
    <lineage>
        <taxon>Eukaryota</taxon>
        <taxon>Fungi</taxon>
        <taxon>Dikarya</taxon>
        <taxon>Ascomycota</taxon>
        <taxon>Pezizomycotina</taxon>
        <taxon>Sordariomycetes</taxon>
        <taxon>Sordariomycetidae</taxon>
        <taxon>Sordariales</taxon>
        <taxon>Naviculisporaceae</taxon>
        <taxon>Rhypophila</taxon>
    </lineage>
</organism>
<evidence type="ECO:0000259" key="5">
    <source>
        <dbReference type="PROSITE" id="PS00624"/>
    </source>
</evidence>
<comment type="cofactor">
    <cofactor evidence="3">
        <name>FAD</name>
        <dbReference type="ChEBI" id="CHEBI:57692"/>
    </cofactor>
</comment>
<feature type="binding site" evidence="3">
    <location>
        <position position="119"/>
    </location>
    <ligand>
        <name>FAD</name>
        <dbReference type="ChEBI" id="CHEBI:57692"/>
    </ligand>
</feature>
<accession>A0AAN6XYE2</accession>
<evidence type="ECO:0000256" key="1">
    <source>
        <dbReference type="ARBA" id="ARBA00010790"/>
    </source>
</evidence>
<evidence type="ECO:0000313" key="7">
    <source>
        <dbReference type="Proteomes" id="UP001301769"/>
    </source>
</evidence>
<name>A0AAN6XYE2_9PEZI</name>
<reference evidence="6" key="1">
    <citation type="journal article" date="2023" name="Mol. Phylogenet. Evol.">
        <title>Genome-scale phylogeny and comparative genomics of the fungal order Sordariales.</title>
        <authorList>
            <person name="Hensen N."/>
            <person name="Bonometti L."/>
            <person name="Westerberg I."/>
            <person name="Brannstrom I.O."/>
            <person name="Guillou S."/>
            <person name="Cros-Aarteil S."/>
            <person name="Calhoun S."/>
            <person name="Haridas S."/>
            <person name="Kuo A."/>
            <person name="Mondo S."/>
            <person name="Pangilinan J."/>
            <person name="Riley R."/>
            <person name="LaButti K."/>
            <person name="Andreopoulos B."/>
            <person name="Lipzen A."/>
            <person name="Chen C."/>
            <person name="Yan M."/>
            <person name="Daum C."/>
            <person name="Ng V."/>
            <person name="Clum A."/>
            <person name="Steindorff A."/>
            <person name="Ohm R.A."/>
            <person name="Martin F."/>
            <person name="Silar P."/>
            <person name="Natvig D.O."/>
            <person name="Lalanne C."/>
            <person name="Gautier V."/>
            <person name="Ament-Velasquez S.L."/>
            <person name="Kruys A."/>
            <person name="Hutchinson M.I."/>
            <person name="Powell A.J."/>
            <person name="Barry K."/>
            <person name="Miller A.N."/>
            <person name="Grigoriev I.V."/>
            <person name="Debuchy R."/>
            <person name="Gladieux P."/>
            <person name="Hiltunen Thoren M."/>
            <person name="Johannesson H."/>
        </authorList>
    </citation>
    <scope>NUCLEOTIDE SEQUENCE</scope>
    <source>
        <strain evidence="6">PSN293</strain>
    </source>
</reference>
<dbReference type="Gene3D" id="3.30.560.10">
    <property type="entry name" value="Glucose Oxidase, domain 3"/>
    <property type="match status" value="1"/>
</dbReference>
<dbReference type="Proteomes" id="UP001301769">
    <property type="component" value="Unassembled WGS sequence"/>
</dbReference>
<feature type="binding site" evidence="3">
    <location>
        <begin position="48"/>
        <end position="49"/>
    </location>
    <ligand>
        <name>FAD</name>
        <dbReference type="ChEBI" id="CHEBI:57692"/>
    </ligand>
</feature>
<feature type="chain" id="PRO_5042932338" evidence="4">
    <location>
        <begin position="22"/>
        <end position="647"/>
    </location>
</feature>
<dbReference type="PROSITE" id="PS00624">
    <property type="entry name" value="GMC_OXRED_2"/>
    <property type="match status" value="1"/>
</dbReference>
<keyword evidence="3" id="KW-0285">Flavoprotein</keyword>
<feature type="signal peptide" evidence="4">
    <location>
        <begin position="1"/>
        <end position="21"/>
    </location>
</feature>
<dbReference type="Gene3D" id="3.50.50.60">
    <property type="entry name" value="FAD/NAD(P)-binding domain"/>
    <property type="match status" value="1"/>
</dbReference>
<feature type="active site" description="Proton acceptor" evidence="2">
    <location>
        <position position="624"/>
    </location>
</feature>
<gene>
    <name evidence="6" type="ORF">QBC37DRAFT_354553</name>
</gene>
<evidence type="ECO:0000256" key="2">
    <source>
        <dbReference type="PIRSR" id="PIRSR000137-1"/>
    </source>
</evidence>
<comment type="caution">
    <text evidence="6">The sequence shown here is derived from an EMBL/GenBank/DDBJ whole genome shotgun (WGS) entry which is preliminary data.</text>
</comment>
<feature type="active site" description="Proton donor" evidence="2">
    <location>
        <position position="581"/>
    </location>
</feature>
<dbReference type="EMBL" id="MU858269">
    <property type="protein sequence ID" value="KAK4207875.1"/>
    <property type="molecule type" value="Genomic_DNA"/>
</dbReference>
<dbReference type="InterPro" id="IPR000172">
    <property type="entry name" value="GMC_OxRdtase_N"/>
</dbReference>
<dbReference type="PIRSF" id="PIRSF000137">
    <property type="entry name" value="Alcohol_oxidase"/>
    <property type="match status" value="1"/>
</dbReference>
<dbReference type="AlphaFoldDB" id="A0AAN6XYE2"/>
<evidence type="ECO:0000313" key="6">
    <source>
        <dbReference type="EMBL" id="KAK4207875.1"/>
    </source>
</evidence>
<dbReference type="InterPro" id="IPR036188">
    <property type="entry name" value="FAD/NAD-bd_sf"/>
</dbReference>
<dbReference type="GO" id="GO:0016614">
    <property type="term" value="F:oxidoreductase activity, acting on CH-OH group of donors"/>
    <property type="evidence" value="ECO:0007669"/>
    <property type="project" value="InterPro"/>
</dbReference>
<evidence type="ECO:0000256" key="4">
    <source>
        <dbReference type="SAM" id="SignalP"/>
    </source>
</evidence>
<dbReference type="InterPro" id="IPR012132">
    <property type="entry name" value="GMC_OxRdtase"/>
</dbReference>
<dbReference type="PANTHER" id="PTHR11552:SF115">
    <property type="entry name" value="DEHYDROGENASE XPTC-RELATED"/>
    <property type="match status" value="1"/>
</dbReference>
<dbReference type="GO" id="GO:0050660">
    <property type="term" value="F:flavin adenine dinucleotide binding"/>
    <property type="evidence" value="ECO:0007669"/>
    <property type="project" value="InterPro"/>
</dbReference>
<dbReference type="SUPFAM" id="SSF54373">
    <property type="entry name" value="FAD-linked reductases, C-terminal domain"/>
    <property type="match status" value="1"/>
</dbReference>
<dbReference type="GO" id="GO:0044550">
    <property type="term" value="P:secondary metabolite biosynthetic process"/>
    <property type="evidence" value="ECO:0007669"/>
    <property type="project" value="TreeGrafter"/>
</dbReference>
<dbReference type="SUPFAM" id="SSF51905">
    <property type="entry name" value="FAD/NAD(P)-binding domain"/>
    <property type="match status" value="1"/>
</dbReference>
<sequence length="647" mass="70234">MRSLFLGLATLAPCFIPAAIAEPVPRNVIRSPSQLRPNYDFIILGGGTSGLTVADRLSEAFPAKTVLVVEYGDIEYAPGSFDPPVNWQQSGASVNRWAFNSLPNPAMNNKTAFVAQGQVVGGSSAANGQFFDRGSRHDYDAWAEVGGDEFRKWNWNGIYPFFKKSVTFHEPPPSLVKQHGYTWDIAAYGGTTPIHSSFPPFQWADTWVLRDVWQEMGIKIAKECAGGNKQGICWVPTSQQPVTARRSHSGLGHYADVIASRSNYDLLVRHQAIRVVYPKGLKSGPPIAQVRPVPSSFSSDLFNLTAKAEIIISAGAFHTPTILQRSGIGPAHFLRSAGIPVLLDLPGVGSNLQDHTGGGIRWNYTKPYSSFPIPSDLANNATFKADSIAGFNETPARGPYTLALGNEAIYVSLPRMTSKSTLSSLLHRIHQQATSVPSTAAILPPGPDYGSNPSMLAGYKSQLLTLATQFAKPDSPTMETPFATSSDGSRLAFLLHPLSRGTVQINLTNPLSQPIIDYRHGSNPLDFDLHISHIRYLRQVFDTPTFKKYGAVETGPGKEVADSDALLKEYIKQEIILSFQHPCCTAAMLPKHKGGVVGPDLKVHGTRGLRVVDISVMPLIVGSHTSATAYAIGEKAADLIIREWKGR</sequence>
<dbReference type="InterPro" id="IPR007867">
    <property type="entry name" value="GMC_OxRtase_C"/>
</dbReference>
<comment type="similarity">
    <text evidence="1">Belongs to the GMC oxidoreductase family.</text>
</comment>
<dbReference type="Pfam" id="PF05199">
    <property type="entry name" value="GMC_oxred_C"/>
    <property type="match status" value="1"/>
</dbReference>
<proteinExistence type="inferred from homology"/>
<keyword evidence="3" id="KW-0274">FAD</keyword>
<dbReference type="PANTHER" id="PTHR11552">
    <property type="entry name" value="GLUCOSE-METHANOL-CHOLINE GMC OXIDOREDUCTASE"/>
    <property type="match status" value="1"/>
</dbReference>
<keyword evidence="7" id="KW-1185">Reference proteome</keyword>